<organism evidence="2 3">
    <name type="scientific">Paenibacillus aurantiacus</name>
    <dbReference type="NCBI Taxonomy" id="1936118"/>
    <lineage>
        <taxon>Bacteria</taxon>
        <taxon>Bacillati</taxon>
        <taxon>Bacillota</taxon>
        <taxon>Bacilli</taxon>
        <taxon>Bacillales</taxon>
        <taxon>Paenibacillaceae</taxon>
        <taxon>Paenibacillus</taxon>
    </lineage>
</organism>
<keyword evidence="3" id="KW-1185">Reference proteome</keyword>
<reference evidence="2 3" key="1">
    <citation type="submission" date="2024-09" db="EMBL/GenBank/DDBJ databases">
        <authorList>
            <person name="Sun Q."/>
            <person name="Mori K."/>
        </authorList>
    </citation>
    <scope>NUCLEOTIDE SEQUENCE [LARGE SCALE GENOMIC DNA]</scope>
    <source>
        <strain evidence="2 3">TISTR 2452</strain>
    </source>
</reference>
<feature type="transmembrane region" description="Helical" evidence="1">
    <location>
        <begin position="12"/>
        <end position="31"/>
    </location>
</feature>
<dbReference type="RefSeq" id="WP_377498991.1">
    <property type="nucleotide sequence ID" value="NZ_JBHMDO010000039.1"/>
</dbReference>
<evidence type="ECO:0000313" key="3">
    <source>
        <dbReference type="Proteomes" id="UP001589747"/>
    </source>
</evidence>
<protein>
    <recommendedName>
        <fullName evidence="4">Methyl-accepting chemotaxis protein</fullName>
    </recommendedName>
</protein>
<sequence length="73" mass="8204">MKMTVGAKLQSGFLILSVLMGTISYVSYSNITNVRDSYADLINRKAAIVVNAKSIQNNASQEIWKKSRLRPWI</sequence>
<proteinExistence type="predicted"/>
<gene>
    <name evidence="2" type="ORF">ACFFSY_24320</name>
</gene>
<evidence type="ECO:0008006" key="4">
    <source>
        <dbReference type="Google" id="ProtNLM"/>
    </source>
</evidence>
<accession>A0ABV5KXX7</accession>
<name>A0ABV5KXX7_9BACL</name>
<dbReference type="EMBL" id="JBHMDO010000039">
    <property type="protein sequence ID" value="MFB9329073.1"/>
    <property type="molecule type" value="Genomic_DNA"/>
</dbReference>
<keyword evidence="1" id="KW-0812">Transmembrane</keyword>
<keyword evidence="1" id="KW-1133">Transmembrane helix</keyword>
<evidence type="ECO:0000313" key="2">
    <source>
        <dbReference type="EMBL" id="MFB9329073.1"/>
    </source>
</evidence>
<evidence type="ECO:0000256" key="1">
    <source>
        <dbReference type="SAM" id="Phobius"/>
    </source>
</evidence>
<dbReference type="Proteomes" id="UP001589747">
    <property type="component" value="Unassembled WGS sequence"/>
</dbReference>
<comment type="caution">
    <text evidence="2">The sequence shown here is derived from an EMBL/GenBank/DDBJ whole genome shotgun (WGS) entry which is preliminary data.</text>
</comment>
<keyword evidence="1" id="KW-0472">Membrane</keyword>